<dbReference type="InterPro" id="IPR025966">
    <property type="entry name" value="OppC_N"/>
</dbReference>
<comment type="caution">
    <text evidence="9">The sequence shown here is derived from an EMBL/GenBank/DDBJ whole genome shotgun (WGS) entry which is preliminary data.</text>
</comment>
<evidence type="ECO:0000256" key="4">
    <source>
        <dbReference type="ARBA" id="ARBA00022692"/>
    </source>
</evidence>
<dbReference type="PANTHER" id="PTHR43386">
    <property type="entry name" value="OLIGOPEPTIDE TRANSPORT SYSTEM PERMEASE PROTEIN APPC"/>
    <property type="match status" value="1"/>
</dbReference>
<evidence type="ECO:0000256" key="3">
    <source>
        <dbReference type="ARBA" id="ARBA00022475"/>
    </source>
</evidence>
<evidence type="ECO:0000259" key="8">
    <source>
        <dbReference type="PROSITE" id="PS50928"/>
    </source>
</evidence>
<feature type="transmembrane region" description="Helical" evidence="7">
    <location>
        <begin position="132"/>
        <end position="152"/>
    </location>
</feature>
<dbReference type="PANTHER" id="PTHR43386:SF1">
    <property type="entry name" value="D,D-DIPEPTIDE TRANSPORT SYSTEM PERMEASE PROTEIN DDPC-RELATED"/>
    <property type="match status" value="1"/>
</dbReference>
<dbReference type="Proteomes" id="UP000179157">
    <property type="component" value="Unassembled WGS sequence"/>
</dbReference>
<accession>A0A1F5URM7</accession>
<evidence type="ECO:0000256" key="5">
    <source>
        <dbReference type="ARBA" id="ARBA00022989"/>
    </source>
</evidence>
<feature type="transmembrane region" description="Helical" evidence="7">
    <location>
        <begin position="12"/>
        <end position="34"/>
    </location>
</feature>
<keyword evidence="6 7" id="KW-0472">Membrane</keyword>
<keyword evidence="3" id="KW-1003">Cell membrane</keyword>
<dbReference type="AlphaFoldDB" id="A0A1F5URM7"/>
<organism evidence="9 10">
    <name type="scientific">Fraserbacteria sp. (strain RBG_16_55_9)</name>
    <dbReference type="NCBI Taxonomy" id="1817864"/>
    <lineage>
        <taxon>Bacteria</taxon>
        <taxon>Candidatus Fraseribacteriota</taxon>
    </lineage>
</organism>
<evidence type="ECO:0000256" key="1">
    <source>
        <dbReference type="ARBA" id="ARBA00004651"/>
    </source>
</evidence>
<keyword evidence="4 7" id="KW-0812">Transmembrane</keyword>
<feature type="transmembrane region" description="Helical" evidence="7">
    <location>
        <begin position="167"/>
        <end position="186"/>
    </location>
</feature>
<dbReference type="PROSITE" id="PS50928">
    <property type="entry name" value="ABC_TM1"/>
    <property type="match status" value="1"/>
</dbReference>
<dbReference type="Pfam" id="PF12911">
    <property type="entry name" value="OppC_N"/>
    <property type="match status" value="1"/>
</dbReference>
<keyword evidence="2 7" id="KW-0813">Transport</keyword>
<keyword evidence="5 7" id="KW-1133">Transmembrane helix</keyword>
<gene>
    <name evidence="9" type="ORF">A2Z21_03430</name>
</gene>
<reference evidence="9 10" key="1">
    <citation type="journal article" date="2016" name="Nat. Commun.">
        <title>Thousands of microbial genomes shed light on interconnected biogeochemical processes in an aquifer system.</title>
        <authorList>
            <person name="Anantharaman K."/>
            <person name="Brown C.T."/>
            <person name="Hug L.A."/>
            <person name="Sharon I."/>
            <person name="Castelle C.J."/>
            <person name="Probst A.J."/>
            <person name="Thomas B.C."/>
            <person name="Singh A."/>
            <person name="Wilkins M.J."/>
            <person name="Karaoz U."/>
            <person name="Brodie E.L."/>
            <person name="Williams K.H."/>
            <person name="Hubbard S.S."/>
            <person name="Banfield J.F."/>
        </authorList>
    </citation>
    <scope>NUCLEOTIDE SEQUENCE [LARGE SCALE GENOMIC DNA]</scope>
    <source>
        <strain evidence="10">RBG_16_55_9</strain>
    </source>
</reference>
<protein>
    <submittedName>
        <fullName evidence="9">Peptide ABC transporter permease</fullName>
    </submittedName>
</protein>
<dbReference type="InterPro" id="IPR050366">
    <property type="entry name" value="BP-dependent_transpt_permease"/>
</dbReference>
<dbReference type="InterPro" id="IPR035906">
    <property type="entry name" value="MetI-like_sf"/>
</dbReference>
<proteinExistence type="inferred from homology"/>
<evidence type="ECO:0000256" key="7">
    <source>
        <dbReference type="RuleBase" id="RU363032"/>
    </source>
</evidence>
<dbReference type="SUPFAM" id="SSF161098">
    <property type="entry name" value="MetI-like"/>
    <property type="match status" value="1"/>
</dbReference>
<dbReference type="EMBL" id="MFGX01000097">
    <property type="protein sequence ID" value="OGF53779.1"/>
    <property type="molecule type" value="Genomic_DNA"/>
</dbReference>
<comment type="subcellular location">
    <subcellularLocation>
        <location evidence="1 7">Cell membrane</location>
        <topology evidence="1 7">Multi-pass membrane protein</topology>
    </subcellularLocation>
</comment>
<name>A0A1F5URM7_FRAXR</name>
<comment type="similarity">
    <text evidence="7">Belongs to the binding-protein-dependent transport system permease family.</text>
</comment>
<feature type="transmembrane region" description="Helical" evidence="7">
    <location>
        <begin position="278"/>
        <end position="299"/>
    </location>
</feature>
<dbReference type="STRING" id="1817864.A2Z21_03430"/>
<dbReference type="CDD" id="cd06261">
    <property type="entry name" value="TM_PBP2"/>
    <property type="match status" value="1"/>
</dbReference>
<dbReference type="GO" id="GO:0005886">
    <property type="term" value="C:plasma membrane"/>
    <property type="evidence" value="ECO:0007669"/>
    <property type="project" value="UniProtKB-SubCell"/>
</dbReference>
<feature type="transmembrane region" description="Helical" evidence="7">
    <location>
        <begin position="96"/>
        <end position="120"/>
    </location>
</feature>
<evidence type="ECO:0000313" key="9">
    <source>
        <dbReference type="EMBL" id="OGF53779.1"/>
    </source>
</evidence>
<feature type="domain" description="ABC transmembrane type-1" evidence="8">
    <location>
        <begin position="93"/>
        <end position="300"/>
    </location>
</feature>
<dbReference type="InterPro" id="IPR000515">
    <property type="entry name" value="MetI-like"/>
</dbReference>
<sequence length="314" mass="35054">MKQARRFLQNPLSLSGIVLIIFFALIAIFAPWLAPPDPLRAHEPYRMPRDGFSLQPRPPQMDAWKTFPPDWHKHPFGTMEGQYDIYYGIVWGARNAFRIGVVVVGIAVLIGIITGSLSGYFGGWVDQSLMRLVDILLSFPTIILAIVLVTVLTNPGVRIFGLSFDRLTALIIAFTFTQWLSYARLIRGEILSVKEKDFIQAAQAVGAGHLRIITMHILPNSIYPVLIAASLDIGSVVLSVAALSFLGLGPGTDFADWGQIISYSREWILGAHGNPFHYWYVIIIPSVAITLFVLAWNLLGDAFRDILDPRLKRR</sequence>
<dbReference type="GO" id="GO:0055085">
    <property type="term" value="P:transmembrane transport"/>
    <property type="evidence" value="ECO:0007669"/>
    <property type="project" value="InterPro"/>
</dbReference>
<dbReference type="Pfam" id="PF00528">
    <property type="entry name" value="BPD_transp_1"/>
    <property type="match status" value="1"/>
</dbReference>
<evidence type="ECO:0000313" key="10">
    <source>
        <dbReference type="Proteomes" id="UP000179157"/>
    </source>
</evidence>
<evidence type="ECO:0000256" key="6">
    <source>
        <dbReference type="ARBA" id="ARBA00023136"/>
    </source>
</evidence>
<dbReference type="Gene3D" id="1.10.3720.10">
    <property type="entry name" value="MetI-like"/>
    <property type="match status" value="1"/>
</dbReference>
<feature type="transmembrane region" description="Helical" evidence="7">
    <location>
        <begin position="221"/>
        <end position="248"/>
    </location>
</feature>
<evidence type="ECO:0000256" key="2">
    <source>
        <dbReference type="ARBA" id="ARBA00022448"/>
    </source>
</evidence>